<keyword evidence="3" id="KW-0560">Oxidoreductase</keyword>
<dbReference type="GO" id="GO:0050660">
    <property type="term" value="F:flavin adenine dinucleotide binding"/>
    <property type="evidence" value="ECO:0007669"/>
    <property type="project" value="InterPro"/>
</dbReference>
<dbReference type="SUPFAM" id="SSF51905">
    <property type="entry name" value="FAD/NAD(P)-binding domain"/>
    <property type="match status" value="2"/>
</dbReference>
<keyword evidence="2" id="KW-0274">FAD</keyword>
<keyword evidence="5" id="KW-1185">Reference proteome</keyword>
<protein>
    <recommendedName>
        <fullName evidence="6">Flavin-containing monooxygenase</fullName>
    </recommendedName>
</protein>
<dbReference type="PANTHER" id="PTHR43539:SF68">
    <property type="entry name" value="FLAVIN-BINDING MONOOXYGENASE-LIKE PROTEIN (AFU_ORTHOLOGUE AFUA_4G09220)"/>
    <property type="match status" value="1"/>
</dbReference>
<organism evidence="4 5">
    <name type="scientific">Mycena rosella</name>
    <name type="common">Pink bonnet</name>
    <name type="synonym">Agaricus rosellus</name>
    <dbReference type="NCBI Taxonomy" id="1033263"/>
    <lineage>
        <taxon>Eukaryota</taxon>
        <taxon>Fungi</taxon>
        <taxon>Dikarya</taxon>
        <taxon>Basidiomycota</taxon>
        <taxon>Agaricomycotina</taxon>
        <taxon>Agaricomycetes</taxon>
        <taxon>Agaricomycetidae</taxon>
        <taxon>Agaricales</taxon>
        <taxon>Marasmiineae</taxon>
        <taxon>Mycenaceae</taxon>
        <taxon>Mycena</taxon>
    </lineage>
</organism>
<dbReference type="InterPro" id="IPR050982">
    <property type="entry name" value="Auxin_biosynth/cation_transpt"/>
</dbReference>
<gene>
    <name evidence="4" type="ORF">B0H17DRAFT_1075373</name>
</gene>
<keyword evidence="1" id="KW-0285">Flavoprotein</keyword>
<sequence length="607" mass="67726">MEPIYPLPTFDSLGVPAPPSDTDALKIATEWLELFSNLVAVRDVEGIMSLFLPISHWRDMLALTWDFRTFNGAQIIRRFLVDRLSHVRPTEFRITHPEYTRLLTPYPDISWVQAHFTFNTPIGACSGVLRLVPQPDGIPWKVHCIYTNLEDLKGHPELIGTLRNPAPNHGKWSAERAAERAFENVDPTVLVIGAGHSGLDIAARLKYLGIPTLVVEKNARVGDNWRNRYEALCLHDPVWYDHMPYLPFPPTWPVYTPALKLANWLENYAEALEIDVWTNTIVLGALQDPASCMWNVDVETTSGMKRTFMVKHIIFATGLGDRQSKIPFYPGMEKYKGEIKRSVDHRRAEDHAGKRVLVVGAGTSGHDIAADYAIHGIDVTLYQRSSTYVMNAESFRHVLKGMYAEGAPPTDVSDRVSASFPHLMSIGLGQRQALKIATDDKVLLDQLRESGFKINMGFMDAGFSLLARNRAGGYYLNVGASEMIINGKIKLKNDSPIAEFTESGLRFKNGSQLLADVVIFATGVGDPRDVIRTICGDNVGDRCGKIWGLDAEGELQGVWRDLGVPGLWYMLGNLALGRFHSKHLAMQIKAIETGIFDGRYSEPIGEQ</sequence>
<dbReference type="PRINTS" id="PR00411">
    <property type="entry name" value="PNDRDTASEI"/>
</dbReference>
<dbReference type="GO" id="GO:0050661">
    <property type="term" value="F:NADP binding"/>
    <property type="evidence" value="ECO:0007669"/>
    <property type="project" value="InterPro"/>
</dbReference>
<name>A0AAD7D710_MYCRO</name>
<evidence type="ECO:0000313" key="4">
    <source>
        <dbReference type="EMBL" id="KAJ7682909.1"/>
    </source>
</evidence>
<proteinExistence type="predicted"/>
<comment type="caution">
    <text evidence="4">The sequence shown here is derived from an EMBL/GenBank/DDBJ whole genome shotgun (WGS) entry which is preliminary data.</text>
</comment>
<dbReference type="Gene3D" id="3.50.50.60">
    <property type="entry name" value="FAD/NAD(P)-binding domain"/>
    <property type="match status" value="1"/>
</dbReference>
<dbReference type="Pfam" id="PF00743">
    <property type="entry name" value="FMO-like"/>
    <property type="match status" value="1"/>
</dbReference>
<dbReference type="PRINTS" id="PR00368">
    <property type="entry name" value="FADPNR"/>
</dbReference>
<dbReference type="InterPro" id="IPR036188">
    <property type="entry name" value="FAD/NAD-bd_sf"/>
</dbReference>
<dbReference type="InterPro" id="IPR020946">
    <property type="entry name" value="Flavin_mOase-like"/>
</dbReference>
<dbReference type="Proteomes" id="UP001221757">
    <property type="component" value="Unassembled WGS sequence"/>
</dbReference>
<evidence type="ECO:0000313" key="5">
    <source>
        <dbReference type="Proteomes" id="UP001221757"/>
    </source>
</evidence>
<dbReference type="EMBL" id="JARKIE010000113">
    <property type="protein sequence ID" value="KAJ7682909.1"/>
    <property type="molecule type" value="Genomic_DNA"/>
</dbReference>
<evidence type="ECO:0000256" key="2">
    <source>
        <dbReference type="ARBA" id="ARBA00022827"/>
    </source>
</evidence>
<evidence type="ECO:0008006" key="6">
    <source>
        <dbReference type="Google" id="ProtNLM"/>
    </source>
</evidence>
<evidence type="ECO:0000256" key="3">
    <source>
        <dbReference type="ARBA" id="ARBA00023002"/>
    </source>
</evidence>
<accession>A0AAD7D710</accession>
<evidence type="ECO:0000256" key="1">
    <source>
        <dbReference type="ARBA" id="ARBA00022630"/>
    </source>
</evidence>
<dbReference type="GO" id="GO:0004499">
    <property type="term" value="F:N,N-dimethylaniline monooxygenase activity"/>
    <property type="evidence" value="ECO:0007669"/>
    <property type="project" value="InterPro"/>
</dbReference>
<dbReference type="AlphaFoldDB" id="A0AAD7D710"/>
<reference evidence="4" key="1">
    <citation type="submission" date="2023-03" db="EMBL/GenBank/DDBJ databases">
        <title>Massive genome expansion in bonnet fungi (Mycena s.s.) driven by repeated elements and novel gene families across ecological guilds.</title>
        <authorList>
            <consortium name="Lawrence Berkeley National Laboratory"/>
            <person name="Harder C.B."/>
            <person name="Miyauchi S."/>
            <person name="Viragh M."/>
            <person name="Kuo A."/>
            <person name="Thoen E."/>
            <person name="Andreopoulos B."/>
            <person name="Lu D."/>
            <person name="Skrede I."/>
            <person name="Drula E."/>
            <person name="Henrissat B."/>
            <person name="Morin E."/>
            <person name="Kohler A."/>
            <person name="Barry K."/>
            <person name="LaButti K."/>
            <person name="Morin E."/>
            <person name="Salamov A."/>
            <person name="Lipzen A."/>
            <person name="Mereny Z."/>
            <person name="Hegedus B."/>
            <person name="Baldrian P."/>
            <person name="Stursova M."/>
            <person name="Weitz H."/>
            <person name="Taylor A."/>
            <person name="Grigoriev I.V."/>
            <person name="Nagy L.G."/>
            <person name="Martin F."/>
            <person name="Kauserud H."/>
        </authorList>
    </citation>
    <scope>NUCLEOTIDE SEQUENCE</scope>
    <source>
        <strain evidence="4">CBHHK067</strain>
    </source>
</reference>
<dbReference type="PANTHER" id="PTHR43539">
    <property type="entry name" value="FLAVIN-BINDING MONOOXYGENASE-LIKE PROTEIN (AFU_ORTHOLOGUE AFUA_4G09220)"/>
    <property type="match status" value="1"/>
</dbReference>